<proteinExistence type="predicted"/>
<keyword evidence="2" id="KW-1185">Reference proteome</keyword>
<dbReference type="AlphaFoldDB" id="A0A0U4FB96"/>
<dbReference type="Proteomes" id="UP000050331">
    <property type="component" value="Chromosome"/>
</dbReference>
<accession>A0A0U4FB96</accession>
<gene>
    <name evidence="1" type="ORF">AOX59_03615</name>
</gene>
<dbReference type="OrthoDB" id="9920177at2"/>
<evidence type="ECO:0000313" key="1">
    <source>
        <dbReference type="EMBL" id="ALX47773.1"/>
    </source>
</evidence>
<sequence>MMNDYLIWIIFKRFHCGGTHHRLFKRIIKGFDQFHVSTPFNAKRKVFKHYRSATQSMVRELNVNIKGIRGSMGTKGFRPVFMWEGDTPVLCFKSREWAFHWTSTEYEKRTGFKASSVE</sequence>
<dbReference type="KEGG" id="lao:AOX59_03615"/>
<dbReference type="EMBL" id="CP013862">
    <property type="protein sequence ID" value="ALX47773.1"/>
    <property type="molecule type" value="Genomic_DNA"/>
</dbReference>
<reference evidence="1 2" key="1">
    <citation type="submission" date="2016-01" db="EMBL/GenBank/DDBJ databases">
        <title>Complete genome sequence of strain Lentibacillus amyloliquefaciens LAM0015T isolated from saline sediment.</title>
        <authorList>
            <person name="Wang J.-L."/>
            <person name="He M.-X."/>
        </authorList>
    </citation>
    <scope>NUCLEOTIDE SEQUENCE [LARGE SCALE GENOMIC DNA]</scope>
    <source>
        <strain evidence="1 2">LAM0015</strain>
    </source>
</reference>
<name>A0A0U4FB96_9BACI</name>
<protein>
    <submittedName>
        <fullName evidence="1">Uncharacterized protein</fullName>
    </submittedName>
</protein>
<dbReference type="RefSeq" id="WP_068441974.1">
    <property type="nucleotide sequence ID" value="NZ_CP013862.1"/>
</dbReference>
<organism evidence="1 2">
    <name type="scientific">Lentibacillus amyloliquefaciens</name>
    <dbReference type="NCBI Taxonomy" id="1472767"/>
    <lineage>
        <taxon>Bacteria</taxon>
        <taxon>Bacillati</taxon>
        <taxon>Bacillota</taxon>
        <taxon>Bacilli</taxon>
        <taxon>Bacillales</taxon>
        <taxon>Bacillaceae</taxon>
        <taxon>Lentibacillus</taxon>
    </lineage>
</organism>
<evidence type="ECO:0000313" key="2">
    <source>
        <dbReference type="Proteomes" id="UP000050331"/>
    </source>
</evidence>